<proteinExistence type="predicted"/>
<dbReference type="SUPFAM" id="SSF53474">
    <property type="entry name" value="alpha/beta-Hydrolases"/>
    <property type="match status" value="1"/>
</dbReference>
<dbReference type="Pfam" id="PF12146">
    <property type="entry name" value="Hydrolase_4"/>
    <property type="match status" value="1"/>
</dbReference>
<dbReference type="AlphaFoldDB" id="A0A126PVP1"/>
<dbReference type="RefSeq" id="WP_061094076.1">
    <property type="nucleotide sequence ID" value="NZ_CP014323.1"/>
</dbReference>
<dbReference type="GO" id="GO:0016787">
    <property type="term" value="F:hydrolase activity"/>
    <property type="evidence" value="ECO:0007669"/>
    <property type="project" value="UniProtKB-KW"/>
</dbReference>
<evidence type="ECO:0000313" key="2">
    <source>
        <dbReference type="EMBL" id="AMJ97042.1"/>
    </source>
</evidence>
<organism evidence="2 3">
    <name type="scientific">Alteromonas macleodii</name>
    <name type="common">Pseudoalteromonas macleodii</name>
    <dbReference type="NCBI Taxonomy" id="28108"/>
    <lineage>
        <taxon>Bacteria</taxon>
        <taxon>Pseudomonadati</taxon>
        <taxon>Pseudomonadota</taxon>
        <taxon>Gammaproteobacteria</taxon>
        <taxon>Alteromonadales</taxon>
        <taxon>Alteromonadaceae</taxon>
        <taxon>Alteromonas/Salinimonas group</taxon>
        <taxon>Alteromonas</taxon>
    </lineage>
</organism>
<dbReference type="Gene3D" id="3.40.50.1820">
    <property type="entry name" value="alpha/beta hydrolase"/>
    <property type="match status" value="1"/>
</dbReference>
<dbReference type="InterPro" id="IPR029058">
    <property type="entry name" value="AB_hydrolase_fold"/>
</dbReference>
<sequence length="298" mass="33243">MSSTSKQYATATSIQVEDITIVCADNTPLAASLFSPTTSPKAAVMIGPATGIKRQFYSAFAAYLCEQGFGVITFDNRGIGGSVKSSVKQSDASLVTWGEQDMPAVLETLKIHFPNVPYFLVGHSAGGQLLGLMHNVHDLTAFCNFGSSSGSLRNMRKSYLLKAHFFMNFYIPVSNLLFGHTKSQWVGMGEPLPKKVARQWQKWCNGKGYVKTGFGSDVNEHHYDTIQIPSKWLLANDDDIANIHNVHDMISVFPNMEAEVEELDPQAYDVKEIGHMKFFSRKCHHLWPKVTDYFNQYV</sequence>
<reference evidence="2 3" key="1">
    <citation type="submission" date="2015-12" db="EMBL/GenBank/DDBJ databases">
        <authorList>
            <person name="Shamseldin A."/>
            <person name="Moawad H."/>
            <person name="Abd El-Rahim W.M."/>
            <person name="Sadowsky M.J."/>
        </authorList>
    </citation>
    <scope>NUCLEOTIDE SEQUENCE [LARGE SCALE GENOMIC DNA]</scope>
    <source>
        <strain evidence="2 3">D7</strain>
    </source>
</reference>
<feature type="domain" description="Serine aminopeptidase S33" evidence="1">
    <location>
        <begin position="39"/>
        <end position="129"/>
    </location>
</feature>
<accession>A0A126PVP1</accession>
<name>A0A126PVP1_ALTMA</name>
<keyword evidence="2" id="KW-0378">Hydrolase</keyword>
<protein>
    <submittedName>
        <fullName evidence="2">Alpha/beta hydrolase</fullName>
    </submittedName>
</protein>
<dbReference type="Proteomes" id="UP000063991">
    <property type="component" value="Chromosome"/>
</dbReference>
<dbReference type="PIRSF" id="PIRSF037442">
    <property type="entry name" value="UCP037442_abhydr"/>
    <property type="match status" value="1"/>
</dbReference>
<dbReference type="InterPro" id="IPR022742">
    <property type="entry name" value="Hydrolase_4"/>
</dbReference>
<gene>
    <name evidence="2" type="ORF">AVL55_01980</name>
</gene>
<dbReference type="InterPro" id="IPR017208">
    <property type="entry name" value="UCP037442_abhydr"/>
</dbReference>
<dbReference type="EMBL" id="CP014323">
    <property type="protein sequence ID" value="AMJ97042.1"/>
    <property type="molecule type" value="Genomic_DNA"/>
</dbReference>
<dbReference type="OrthoDB" id="9785076at2"/>
<evidence type="ECO:0000259" key="1">
    <source>
        <dbReference type="Pfam" id="PF12146"/>
    </source>
</evidence>
<evidence type="ECO:0000313" key="3">
    <source>
        <dbReference type="Proteomes" id="UP000063991"/>
    </source>
</evidence>